<sequence length="219" mass="24553">MTNETHSTISSSYTRMTMDTSNRTSSTQPIIRSSASTTSLIDITRDDIESLFSWPTTTTESSLASFFTPLNDNLVSFGDELSSYSGTTTDSWNERDLNLELNFDNSISDNVAPTRHPYIPQTPRELDYDDDNKNGCLIIHGPTILLTTLKQKDVSAFLKNRECSIPVFRGENLVIRNFDSNINELINDPAPWTPYTLSTRLLTLEGHMQDTPGTKLSTK</sequence>
<protein>
    <submittedName>
        <fullName evidence="2">Uncharacterized protein</fullName>
    </submittedName>
</protein>
<proteinExistence type="predicted"/>
<accession>A0ABQ6WBE4</accession>
<feature type="region of interest" description="Disordered" evidence="1">
    <location>
        <begin position="1"/>
        <end position="31"/>
    </location>
</feature>
<reference evidence="2 3" key="1">
    <citation type="submission" date="2019-04" db="EMBL/GenBank/DDBJ databases">
        <authorList>
            <consortium name="DOE Joint Genome Institute"/>
            <person name="Mondo S."/>
            <person name="Kjaerbolling I."/>
            <person name="Vesth T."/>
            <person name="Frisvad J.C."/>
            <person name="Nybo J.L."/>
            <person name="Theobald S."/>
            <person name="Kildgaard S."/>
            <person name="Isbrandt T."/>
            <person name="Kuo A."/>
            <person name="Sato A."/>
            <person name="Lyhne E.K."/>
            <person name="Kogle M.E."/>
            <person name="Wiebenga A."/>
            <person name="Kun R.S."/>
            <person name="Lubbers R.J."/>
            <person name="Makela M.R."/>
            <person name="Barry K."/>
            <person name="Chovatia M."/>
            <person name="Clum A."/>
            <person name="Daum C."/>
            <person name="Haridas S."/>
            <person name="He G."/>
            <person name="LaButti K."/>
            <person name="Lipzen A."/>
            <person name="Riley R."/>
            <person name="Salamov A."/>
            <person name="Simmons B.A."/>
            <person name="Magnuson J.K."/>
            <person name="Henrissat B."/>
            <person name="Mortensen U.H."/>
            <person name="Larsen T.O."/>
            <person name="Devries R.P."/>
            <person name="Grigoriev I.V."/>
            <person name="Machida M."/>
            <person name="Baker S.E."/>
            <person name="Andersen M.R."/>
            <person name="Cantor M.N."/>
            <person name="Hua S.X."/>
        </authorList>
    </citation>
    <scope>NUCLEOTIDE SEQUENCE [LARGE SCALE GENOMIC DNA]</scope>
    <source>
        <strain evidence="2 3">CBS 117616</strain>
    </source>
</reference>
<evidence type="ECO:0000256" key="1">
    <source>
        <dbReference type="SAM" id="MobiDB-lite"/>
    </source>
</evidence>
<evidence type="ECO:0000313" key="2">
    <source>
        <dbReference type="EMBL" id="KAE8414467.1"/>
    </source>
</evidence>
<evidence type="ECO:0000313" key="3">
    <source>
        <dbReference type="Proteomes" id="UP000325395"/>
    </source>
</evidence>
<dbReference type="EMBL" id="ML735785">
    <property type="protein sequence ID" value="KAE8414467.1"/>
    <property type="molecule type" value="Genomic_DNA"/>
</dbReference>
<gene>
    <name evidence="2" type="ORF">BDV36DRAFT_265205</name>
</gene>
<keyword evidence="3" id="KW-1185">Reference proteome</keyword>
<name>A0ABQ6WBE4_9EURO</name>
<dbReference type="Proteomes" id="UP000325395">
    <property type="component" value="Unassembled WGS sequence"/>
</dbReference>
<organism evidence="2 3">
    <name type="scientific">Aspergillus pseudocaelatus</name>
    <dbReference type="NCBI Taxonomy" id="1825620"/>
    <lineage>
        <taxon>Eukaryota</taxon>
        <taxon>Fungi</taxon>
        <taxon>Dikarya</taxon>
        <taxon>Ascomycota</taxon>
        <taxon>Pezizomycotina</taxon>
        <taxon>Eurotiomycetes</taxon>
        <taxon>Eurotiomycetidae</taxon>
        <taxon>Eurotiales</taxon>
        <taxon>Aspergillaceae</taxon>
        <taxon>Aspergillus</taxon>
        <taxon>Aspergillus subgen. Circumdati</taxon>
    </lineage>
</organism>